<feature type="region of interest" description="Disordered" evidence="1">
    <location>
        <begin position="32"/>
        <end position="102"/>
    </location>
</feature>
<reference evidence="2 3" key="1">
    <citation type="submission" date="2016-03" db="EMBL/GenBank/DDBJ databases">
        <authorList>
            <person name="Ploux O."/>
        </authorList>
    </citation>
    <scope>NUCLEOTIDE SEQUENCE [LARGE SCALE GENOMIC DNA]</scope>
    <source>
        <strain evidence="2 3">UAMH 11012</strain>
    </source>
</reference>
<evidence type="ECO:0000313" key="3">
    <source>
        <dbReference type="Proteomes" id="UP000184330"/>
    </source>
</evidence>
<organism evidence="2 3">
    <name type="scientific">Phialocephala subalpina</name>
    <dbReference type="NCBI Taxonomy" id="576137"/>
    <lineage>
        <taxon>Eukaryota</taxon>
        <taxon>Fungi</taxon>
        <taxon>Dikarya</taxon>
        <taxon>Ascomycota</taxon>
        <taxon>Pezizomycotina</taxon>
        <taxon>Leotiomycetes</taxon>
        <taxon>Helotiales</taxon>
        <taxon>Mollisiaceae</taxon>
        <taxon>Phialocephala</taxon>
        <taxon>Phialocephala fortinii species complex</taxon>
    </lineage>
</organism>
<protein>
    <submittedName>
        <fullName evidence="2">Uncharacterized protein</fullName>
    </submittedName>
</protein>
<proteinExistence type="predicted"/>
<feature type="compositionally biased region" description="Basic residues" evidence="1">
    <location>
        <begin position="90"/>
        <end position="99"/>
    </location>
</feature>
<feature type="compositionally biased region" description="Basic and acidic residues" evidence="1">
    <location>
        <begin position="32"/>
        <end position="51"/>
    </location>
</feature>
<name>A0A1L7WTL5_9HELO</name>
<evidence type="ECO:0000313" key="2">
    <source>
        <dbReference type="EMBL" id="CZR56118.1"/>
    </source>
</evidence>
<dbReference type="Proteomes" id="UP000184330">
    <property type="component" value="Unassembled WGS sequence"/>
</dbReference>
<dbReference type="EMBL" id="FJOG01000007">
    <property type="protein sequence ID" value="CZR56118.1"/>
    <property type="molecule type" value="Genomic_DNA"/>
</dbReference>
<evidence type="ECO:0000256" key="1">
    <source>
        <dbReference type="SAM" id="MobiDB-lite"/>
    </source>
</evidence>
<feature type="compositionally biased region" description="Polar residues" evidence="1">
    <location>
        <begin position="80"/>
        <end position="89"/>
    </location>
</feature>
<gene>
    <name evidence="2" type="ORF">PAC_06006</name>
</gene>
<dbReference type="AlphaFoldDB" id="A0A1L7WTL5"/>
<sequence length="137" mass="15758">MAPIIITYNQQPLSTYDYAADLEGPCEQISLEDSRQGRPTKRYEIFQDRSATRSHSRHREGQTLFIEGSRHGHPTKQYKIFSSAQGRSATRSHSRHRPNPKYMLEDEWQCSSGVEFEVGMSVVGVERQKRYHDCGPA</sequence>
<keyword evidence="3" id="KW-1185">Reference proteome</keyword>
<accession>A0A1L7WTL5</accession>